<accession>A0A272ETR6</accession>
<evidence type="ECO:0000313" key="1">
    <source>
        <dbReference type="EMBL" id="KAF7599464.1"/>
    </source>
</evidence>
<dbReference type="Proteomes" id="UP000623509">
    <property type="component" value="Unassembled WGS sequence"/>
</dbReference>
<name>A0A272ETR6_9RHOO</name>
<gene>
    <name evidence="1" type="ORF">BGI27_07845</name>
    <name evidence="2" type="ORF">CGU29_07395</name>
</gene>
<dbReference type="OrthoDB" id="8477619at2"/>
<dbReference type="EMBL" id="NMRN01000016">
    <property type="protein sequence ID" value="PAS93493.1"/>
    <property type="molecule type" value="Genomic_DNA"/>
</dbReference>
<keyword evidence="4" id="KW-1185">Reference proteome</keyword>
<reference evidence="1 4" key="1">
    <citation type="submission" date="2016-08" db="EMBL/GenBank/DDBJ databases">
        <title>Candidatus Dactylopiibacterium carminicum genome sequence.</title>
        <authorList>
            <person name="Ramirez-Puebla S.T."/>
            <person name="Ormeno-Orrillo E."/>
            <person name="Vera-Ponce De Leon A."/>
            <person name="Luis L."/>
            <person name="Sanchez-Flores A."/>
            <person name="Monica R."/>
            <person name="Martinez-Romero E."/>
        </authorList>
    </citation>
    <scope>NUCLEOTIDE SEQUENCE [LARGE SCALE GENOMIC DNA]</scope>
    <source>
        <strain evidence="1">END1</strain>
    </source>
</reference>
<dbReference type="EMBL" id="MDUX01000020">
    <property type="protein sequence ID" value="KAF7599464.1"/>
    <property type="molecule type" value="Genomic_DNA"/>
</dbReference>
<sequence length="1196" mass="126290">MPILAGDVKLVASQVMDDVAEGGGAPTANVIVDGASNSLFNDISELDRAGGRVNLRKVFASIQTDTTDTYLGGNVVVSDPPGDPRVAVTIFSTEQVFDRRTQARDRIEAYLNKGSMWNSYLLENHIAGQRSIQLFQRVGAELPTIGKTLFLVMNEGLSNEYAQYIRITRIESETRTFSYGSGSSIQDYQAVVVTCDLSDALRYDFAGSPPDRLFTMATGKTKCRDTVVADAAKYCGVVKTTQPVAIGDVAASVTSVFTQLEPSAQTETPLLDLTAGGTSETLIESDNGTVSYTSAVAFNSSTVLSVGNAIQPGTLSIAVSGATLTDNGGDLMSGATVVGTINYGRGQITLASSAPTYSGSKTISFRPAAAPIRVADTAGVRVDIESRSYNYILTIVPSPSPGALQVSYRAQGKWYDLRDNGAGVLKGVSPEYGVGTVSYTTGTVAVTLGALPDVGSEIVYAWGGKANYFNRASSTISPPMVALQLTNAGVTPGSVTITWNDGTARSATDNGKGVISGNAIGTVNYQTGLIQITPTTLPAGGQTYSVAYTWGPPNEEEFHAPLRNGDGSIDVEVDFAGTVELEWNLLIDLYEYISTTPAELQLIRQIDPIKIVKDDGLGVLRDPQGTAFGSVNYSTGVVHFTPDTTVRIPVARYSVTQIGWTRVNNATVPVYRNLFTHWEYITAGASMPVDESGLVKVRYRAAGTSNATNDNFTAGALAIDLTPTFAENIVPGSICFTLGGKTYFDRLGSLYYDLNPVTGAATLAGGINYANGAANITAWVPAAANAVALRSLLTTLDGSPVDEVTFRVPASPVRPSSLQILATRLTGGTINVSANNNGDITGTDVLGSIDYETGVVRVRFGAWVVAAGNEGQSWYDSNAVVTIDGVAKIFKPVPVFADTIRYNAVAYSYLPLDADIIGLDPVRLPQDGRVPIFRAGDFAVIGHTATVGPLAVTSGQLVDCGRQRLSRVRVLDGNGAVVTTDYIADLEAGIVTFGVVTGLVQPLTVEHRIEDMAQVSDVQISGRLAFTRQITHDYPIGAHISSALVSGDLRAYVSNLFDQTTWNGTFLDAITGSAATATYNDVLAPIVVTNAGAITERWAIQFTNATSFNVIGEHVGVIASGTTGSDIAPINPATGKPYFTLAAIGWGSGWATGNVLRFNTTGSLFPVWVVRTIQQGPETVTNDAFTLLVRGDVDRP</sequence>
<proteinExistence type="predicted"/>
<reference evidence="2 3" key="2">
    <citation type="submission" date="2017-07" db="EMBL/GenBank/DDBJ databases">
        <title>Candidatus Dactylopiibacterium carminicum, a nitrogen-fixing symbiont of the cochineal insect Dactylopius coccus and Dactylopius opuntiae (Hemiptera: Coccoidea: Dactylopiidae).</title>
        <authorList>
            <person name="Vera A."/>
        </authorList>
    </citation>
    <scope>NUCLEOTIDE SEQUENCE [LARGE SCALE GENOMIC DNA]</scope>
    <source>
        <strain evidence="2 3">NFDCM</strain>
    </source>
</reference>
<comment type="caution">
    <text evidence="2">The sequence shown here is derived from an EMBL/GenBank/DDBJ whole genome shotgun (WGS) entry which is preliminary data.</text>
</comment>
<evidence type="ECO:0000313" key="2">
    <source>
        <dbReference type="EMBL" id="PAS93493.1"/>
    </source>
</evidence>
<evidence type="ECO:0000313" key="4">
    <source>
        <dbReference type="Proteomes" id="UP000623509"/>
    </source>
</evidence>
<protein>
    <submittedName>
        <fullName evidence="2">Uncharacterized protein</fullName>
    </submittedName>
</protein>
<organism evidence="2 3">
    <name type="scientific">Candidatus Dactylopiibacterium carminicum</name>
    <dbReference type="NCBI Taxonomy" id="857335"/>
    <lineage>
        <taxon>Bacteria</taxon>
        <taxon>Pseudomonadati</taxon>
        <taxon>Pseudomonadota</taxon>
        <taxon>Betaproteobacteria</taxon>
        <taxon>Rhodocyclales</taxon>
        <taxon>Rhodocyclaceae</taxon>
        <taxon>Candidatus Dactylopiibacterium</taxon>
    </lineage>
</organism>
<evidence type="ECO:0000313" key="3">
    <source>
        <dbReference type="Proteomes" id="UP000216107"/>
    </source>
</evidence>
<dbReference type="AlphaFoldDB" id="A0A272ETR6"/>
<dbReference type="Proteomes" id="UP000216107">
    <property type="component" value="Unassembled WGS sequence"/>
</dbReference>
<dbReference type="RefSeq" id="WP_095524344.1">
    <property type="nucleotide sequence ID" value="NZ_MDUX01000020.1"/>
</dbReference>